<reference evidence="3" key="1">
    <citation type="submission" date="2025-08" db="UniProtKB">
        <authorList>
            <consortium name="RefSeq"/>
        </authorList>
    </citation>
    <scope>IDENTIFICATION</scope>
</reference>
<evidence type="ECO:0000256" key="1">
    <source>
        <dbReference type="SAM" id="MobiDB-lite"/>
    </source>
</evidence>
<dbReference type="RefSeq" id="XP_004839075.3">
    <property type="nucleotide sequence ID" value="XM_004839018.3"/>
</dbReference>
<feature type="region of interest" description="Disordered" evidence="1">
    <location>
        <begin position="1"/>
        <end position="341"/>
    </location>
</feature>
<dbReference type="KEGG" id="hgl:101713996"/>
<dbReference type="AlphaFoldDB" id="A0AAX6NXP4"/>
<sequence length="341" mass="34665">MAQNNGYGGAGKKPLGPEASGRAGAEGRGVETTFARSPPASATSPAARSPRAGGLRRPQRASLLAATHPERADSPALGVSAGAELQGAAEREEGQRARPPADRAAPRSPPARPPGSLAAGAEPDPRRRPPPGRPAARAPQARPRAVRARAQLPAPGCRSARGRLPGPGEPATAPRKAAAGASQGPGPAGLAPAAPARAVRASGDSPCRQPSRRPTGRKSRPTAALSFAGPGYRHEPRLRHPVRLLPPPPLLQERRCPTAAPRPPLPHSPRPSTHSGSTAPPHPSGAGRPLAGKEKQAEPGPAKLPNHSEALVPASFSPPSSSPPQLYAVSRPLGAAGWPGH</sequence>
<feature type="compositionally biased region" description="Basic residues" evidence="1">
    <location>
        <begin position="210"/>
        <end position="220"/>
    </location>
</feature>
<protein>
    <submittedName>
        <fullName evidence="3">Proline-rich protein 2-like</fullName>
    </submittedName>
</protein>
<proteinExistence type="predicted"/>
<feature type="compositionally biased region" description="Low complexity" evidence="1">
    <location>
        <begin position="171"/>
        <end position="203"/>
    </location>
</feature>
<gene>
    <name evidence="3" type="primary">LOC101713996</name>
</gene>
<keyword evidence="2" id="KW-1185">Reference proteome</keyword>
<feature type="compositionally biased region" description="Low complexity" evidence="1">
    <location>
        <begin position="35"/>
        <end position="52"/>
    </location>
</feature>
<feature type="compositionally biased region" description="Gly residues" evidence="1">
    <location>
        <begin position="1"/>
        <end position="11"/>
    </location>
</feature>
<feature type="compositionally biased region" description="Basic and acidic residues" evidence="1">
    <location>
        <begin position="89"/>
        <end position="105"/>
    </location>
</feature>
<dbReference type="Proteomes" id="UP000694906">
    <property type="component" value="Unplaced"/>
</dbReference>
<dbReference type="GeneID" id="101713996"/>
<organism evidence="2 3">
    <name type="scientific">Heterocephalus glaber</name>
    <name type="common">Naked mole rat</name>
    <dbReference type="NCBI Taxonomy" id="10181"/>
    <lineage>
        <taxon>Eukaryota</taxon>
        <taxon>Metazoa</taxon>
        <taxon>Chordata</taxon>
        <taxon>Craniata</taxon>
        <taxon>Vertebrata</taxon>
        <taxon>Euteleostomi</taxon>
        <taxon>Mammalia</taxon>
        <taxon>Eutheria</taxon>
        <taxon>Euarchontoglires</taxon>
        <taxon>Glires</taxon>
        <taxon>Rodentia</taxon>
        <taxon>Hystricomorpha</taxon>
        <taxon>Bathyergidae</taxon>
        <taxon>Heterocephalus</taxon>
    </lineage>
</organism>
<evidence type="ECO:0000313" key="3">
    <source>
        <dbReference type="RefSeq" id="XP_004839075.3"/>
    </source>
</evidence>
<name>A0AAX6NXP4_HETGA</name>
<feature type="compositionally biased region" description="Low complexity" evidence="1">
    <location>
        <begin position="134"/>
        <end position="155"/>
    </location>
</feature>
<accession>A0AAX6NXP4</accession>
<feature type="compositionally biased region" description="Pro residues" evidence="1">
    <location>
        <begin position="260"/>
        <end position="269"/>
    </location>
</feature>
<evidence type="ECO:0000313" key="2">
    <source>
        <dbReference type="Proteomes" id="UP000694906"/>
    </source>
</evidence>